<dbReference type="Gene3D" id="2.60.40.1760">
    <property type="entry name" value="glycosyl hydrolase (family 31)"/>
    <property type="match status" value="1"/>
</dbReference>
<evidence type="ECO:0000313" key="6">
    <source>
        <dbReference type="EMBL" id="ROT67771.1"/>
    </source>
</evidence>
<evidence type="ECO:0000313" key="7">
    <source>
        <dbReference type="Proteomes" id="UP000283509"/>
    </source>
</evidence>
<dbReference type="PANTHER" id="PTHR22762">
    <property type="entry name" value="ALPHA-GLUCOSIDASE"/>
    <property type="match status" value="1"/>
</dbReference>
<evidence type="ECO:0000256" key="1">
    <source>
        <dbReference type="ARBA" id="ARBA00007806"/>
    </source>
</evidence>
<feature type="domain" description="Glycosyl hydrolase family 31 C-terminal" evidence="5">
    <location>
        <begin position="705"/>
        <end position="788"/>
    </location>
</feature>
<dbReference type="CDD" id="cd14752">
    <property type="entry name" value="GH31_N"/>
    <property type="match status" value="1"/>
</dbReference>
<comment type="similarity">
    <text evidence="1 3">Belongs to the glycosyl hydrolase 31 family.</text>
</comment>
<feature type="domain" description="Glycoside hydrolase family 31 TIM barrel" evidence="4">
    <location>
        <begin position="657"/>
        <end position="697"/>
    </location>
</feature>
<dbReference type="EMBL" id="QCYY01002762">
    <property type="protein sequence ID" value="ROT67771.1"/>
    <property type="molecule type" value="Genomic_DNA"/>
</dbReference>
<dbReference type="PANTHER" id="PTHR22762:SF133">
    <property type="entry name" value="P-TYPE DOMAIN-CONTAINING PROTEIN"/>
    <property type="match status" value="1"/>
</dbReference>
<dbReference type="GO" id="GO:0005975">
    <property type="term" value="P:carbohydrate metabolic process"/>
    <property type="evidence" value="ECO:0007669"/>
    <property type="project" value="InterPro"/>
</dbReference>
<dbReference type="InterPro" id="IPR013780">
    <property type="entry name" value="Glyco_hydro_b"/>
</dbReference>
<comment type="caution">
    <text evidence="6">The sequence shown here is derived from an EMBL/GenBank/DDBJ whole genome shotgun (WGS) entry which is preliminary data.</text>
</comment>
<dbReference type="Gene3D" id="2.60.40.1180">
    <property type="entry name" value="Golgi alpha-mannosidase II"/>
    <property type="match status" value="2"/>
</dbReference>
<dbReference type="STRING" id="6689.A0A423SUA5"/>
<dbReference type="Pfam" id="PF21365">
    <property type="entry name" value="Glyco_hydro_31_3rd"/>
    <property type="match status" value="1"/>
</dbReference>
<keyword evidence="3" id="KW-0326">Glycosidase</keyword>
<evidence type="ECO:0000259" key="5">
    <source>
        <dbReference type="Pfam" id="PF21365"/>
    </source>
</evidence>
<gene>
    <name evidence="6" type="ORF">C7M84_014136</name>
</gene>
<evidence type="ECO:0000259" key="4">
    <source>
        <dbReference type="Pfam" id="PF01055"/>
    </source>
</evidence>
<feature type="domain" description="Glycoside hydrolase family 31 TIM barrel" evidence="4">
    <location>
        <begin position="273"/>
        <end position="520"/>
    </location>
</feature>
<dbReference type="InterPro" id="IPR000322">
    <property type="entry name" value="Glyco_hydro_31_TIM"/>
</dbReference>
<dbReference type="GO" id="GO:0004558">
    <property type="term" value="F:alpha-1,4-glucosidase activity"/>
    <property type="evidence" value="ECO:0007669"/>
    <property type="project" value="TreeGrafter"/>
</dbReference>
<dbReference type="OrthoDB" id="1334205at2759"/>
<accession>A0A423SUA5</accession>
<name>A0A423SUA5_PENVA</name>
<dbReference type="GO" id="GO:0030246">
    <property type="term" value="F:carbohydrate binding"/>
    <property type="evidence" value="ECO:0007669"/>
    <property type="project" value="InterPro"/>
</dbReference>
<feature type="non-terminal residue" evidence="6">
    <location>
        <position position="1"/>
    </location>
</feature>
<evidence type="ECO:0000256" key="2">
    <source>
        <dbReference type="ARBA" id="ARBA00023180"/>
    </source>
</evidence>
<dbReference type="InterPro" id="IPR017853">
    <property type="entry name" value="GH"/>
</dbReference>
<dbReference type="Proteomes" id="UP000283509">
    <property type="component" value="Unassembled WGS sequence"/>
</dbReference>
<dbReference type="Pfam" id="PF01055">
    <property type="entry name" value="Glyco_hydro_31_2nd"/>
    <property type="match status" value="2"/>
</dbReference>
<dbReference type="SUPFAM" id="SSF51011">
    <property type="entry name" value="Glycosyl hydrolase domain"/>
    <property type="match status" value="1"/>
</dbReference>
<organism evidence="6 7">
    <name type="scientific">Penaeus vannamei</name>
    <name type="common">Whiteleg shrimp</name>
    <name type="synonym">Litopenaeus vannamei</name>
    <dbReference type="NCBI Taxonomy" id="6689"/>
    <lineage>
        <taxon>Eukaryota</taxon>
        <taxon>Metazoa</taxon>
        <taxon>Ecdysozoa</taxon>
        <taxon>Arthropoda</taxon>
        <taxon>Crustacea</taxon>
        <taxon>Multicrustacea</taxon>
        <taxon>Malacostraca</taxon>
        <taxon>Eumalacostraca</taxon>
        <taxon>Eucarida</taxon>
        <taxon>Decapoda</taxon>
        <taxon>Dendrobranchiata</taxon>
        <taxon>Penaeoidea</taxon>
        <taxon>Penaeidae</taxon>
        <taxon>Penaeus</taxon>
    </lineage>
</organism>
<reference evidence="6 7" key="2">
    <citation type="submission" date="2019-01" db="EMBL/GenBank/DDBJ databases">
        <title>The decoding of complex shrimp genome reveals the adaptation for benthos swimmer, frequently molting mechanism and breeding impact on genome.</title>
        <authorList>
            <person name="Sun Y."/>
            <person name="Gao Y."/>
            <person name="Yu Y."/>
        </authorList>
    </citation>
    <scope>NUCLEOTIDE SEQUENCE [LARGE SCALE GENOMIC DNA]</scope>
    <source>
        <tissue evidence="6">Muscle</tissue>
    </source>
</reference>
<evidence type="ECO:0000256" key="3">
    <source>
        <dbReference type="RuleBase" id="RU361185"/>
    </source>
</evidence>
<dbReference type="AlphaFoldDB" id="A0A423SUA5"/>
<sequence>GQSVASEGECAKYSACEWTEGQCHMRANSEAGYRVVSRVEDGGAGFKLHLQKIDPYSTLFDNDAQNLMFEVNYHEDYHVQVKISPRDEERYEVPVPLNLPESPTSTGQMYFVNTSEVGEAFWFSVKRAGSSNGMSLFSTEGPLTFEDQFIQITAALTSSYLYGFGENTHTKFRHRFSPRQTFPIFARDQPVGEGDMNEYGHHPYYVNIDPDTGEAYSVLFFNSNAMEYSTFLLADGRPALTLRSIGGIVDLHFFLGPSLEDINKQYTNMIGKPVFPPYWSLGFHLSRYGYGSTENVRVVRERMKAMGIPQDVQTCDIDYMNRYRDFTYDLDAWGDFPDLVQELHNDDVKLTLILDPALVTDWANYPPGQRGKDRDVYIKWASPEYIPGDQDTSYSDYMVGYVWPDTKTVFPDFLNPETQAWWGDELKLFHETLSIDALWIDMNEPINFNLHLCLTSFILIFYHLTHPPTNGNQTFLHYDVHSLYGWSETVATYKNAGIQPLRRANGGRRHLRLLRRARHGDVRAVDAAGGLLPLQPHSSHTCPYSPHSHIHLNIPLLPSYLPNPHTHPHTPHTYPHPLTLTFTFHPLTPLILYPHSPHFPLTLIFTFTFPSFSLLTQTPLILTLIPLTLIFTFTLLSYSPTHPSYLPSFPSLSPRTSRNHNTIDTADQDPAAWPEVAEISREYLLLRYQYLPYLYALFHRAHMHGESVVRPVFSLSPNDLTALDVDDQFLWGDGIMVAPVVTQGATGREGEWYDLQTGVRKASGPAHSEYVEAPLERIPVYARGGVAIPYQNPFGITVALNATGGASGEVFWDDGDGEHSMDEAFLGVRVFVFAEDTLTMTVAHSTDPVHGLKLETLQFFGYPSNPAGVQVNGVDLPASEWAFNGDVLSVFLSVPLGEDLLSLSLVMCIF</sequence>
<dbReference type="SUPFAM" id="SSF51445">
    <property type="entry name" value="(Trans)glycosidases"/>
    <property type="match status" value="1"/>
</dbReference>
<protein>
    <submittedName>
        <fullName evidence="6">Alpha glucosidase</fullName>
    </submittedName>
</protein>
<keyword evidence="7" id="KW-1185">Reference proteome</keyword>
<reference evidence="6 7" key="1">
    <citation type="submission" date="2018-04" db="EMBL/GenBank/DDBJ databases">
        <authorList>
            <person name="Zhang X."/>
            <person name="Yuan J."/>
            <person name="Li F."/>
            <person name="Xiang J."/>
        </authorList>
    </citation>
    <scope>NUCLEOTIDE SEQUENCE [LARGE SCALE GENOMIC DNA]</scope>
    <source>
        <tissue evidence="6">Muscle</tissue>
    </source>
</reference>
<dbReference type="InterPro" id="IPR048395">
    <property type="entry name" value="Glyco_hydro_31_C"/>
</dbReference>
<keyword evidence="2" id="KW-0325">Glycoprotein</keyword>
<dbReference type="SUPFAM" id="SSF74650">
    <property type="entry name" value="Galactose mutarotase-like"/>
    <property type="match status" value="1"/>
</dbReference>
<dbReference type="InterPro" id="IPR011013">
    <property type="entry name" value="Gal_mutarotase_sf_dom"/>
</dbReference>
<keyword evidence="3" id="KW-0378">Hydrolase</keyword>
<proteinExistence type="inferred from homology"/>
<dbReference type="Gene3D" id="3.20.20.80">
    <property type="entry name" value="Glycosidases"/>
    <property type="match status" value="2"/>
</dbReference>